<feature type="region of interest" description="Disordered" evidence="1">
    <location>
        <begin position="46"/>
        <end position="100"/>
    </location>
</feature>
<reference evidence="2 3" key="1">
    <citation type="submission" date="2014-04" db="EMBL/GenBank/DDBJ databases">
        <authorList>
            <consortium name="DOE Joint Genome Institute"/>
            <person name="Kuo A."/>
            <person name="Kohler A."/>
            <person name="Nagy L.G."/>
            <person name="Floudas D."/>
            <person name="Copeland A."/>
            <person name="Barry K.W."/>
            <person name="Cichocki N."/>
            <person name="Veneault-Fourrey C."/>
            <person name="LaButti K."/>
            <person name="Lindquist E.A."/>
            <person name="Lipzen A."/>
            <person name="Lundell T."/>
            <person name="Morin E."/>
            <person name="Murat C."/>
            <person name="Sun H."/>
            <person name="Tunlid A."/>
            <person name="Henrissat B."/>
            <person name="Grigoriev I.V."/>
            <person name="Hibbett D.S."/>
            <person name="Martin F."/>
            <person name="Nordberg H.P."/>
            <person name="Cantor M.N."/>
            <person name="Hua S.X."/>
        </authorList>
    </citation>
    <scope>NUCLEOTIDE SEQUENCE [LARGE SCALE GENOMIC DNA]</scope>
    <source>
        <strain evidence="2 3">Foug A</strain>
    </source>
</reference>
<proteinExistence type="predicted"/>
<dbReference type="HOGENOM" id="CLU_2307735_0_0_1"/>
<feature type="compositionally biased region" description="Polar residues" evidence="1">
    <location>
        <begin position="81"/>
        <end position="94"/>
    </location>
</feature>
<dbReference type="EMBL" id="KN822012">
    <property type="protein sequence ID" value="KIM67525.1"/>
    <property type="molecule type" value="Genomic_DNA"/>
</dbReference>
<dbReference type="InParanoid" id="A0A0C3E3Y1"/>
<evidence type="ECO:0000313" key="3">
    <source>
        <dbReference type="Proteomes" id="UP000053989"/>
    </source>
</evidence>
<accession>A0A0C3E3Y1</accession>
<feature type="compositionally biased region" description="Basic and acidic residues" evidence="1">
    <location>
        <begin position="46"/>
        <end position="58"/>
    </location>
</feature>
<gene>
    <name evidence="2" type="ORF">SCLCIDRAFT_1106608</name>
</gene>
<evidence type="ECO:0000313" key="2">
    <source>
        <dbReference type="EMBL" id="KIM67525.1"/>
    </source>
</evidence>
<name>A0A0C3E3Y1_9AGAM</name>
<keyword evidence="3" id="KW-1185">Reference proteome</keyword>
<reference evidence="3" key="2">
    <citation type="submission" date="2015-01" db="EMBL/GenBank/DDBJ databases">
        <title>Evolutionary Origins and Diversification of the Mycorrhizal Mutualists.</title>
        <authorList>
            <consortium name="DOE Joint Genome Institute"/>
            <consortium name="Mycorrhizal Genomics Consortium"/>
            <person name="Kohler A."/>
            <person name="Kuo A."/>
            <person name="Nagy L.G."/>
            <person name="Floudas D."/>
            <person name="Copeland A."/>
            <person name="Barry K.W."/>
            <person name="Cichocki N."/>
            <person name="Veneault-Fourrey C."/>
            <person name="LaButti K."/>
            <person name="Lindquist E.A."/>
            <person name="Lipzen A."/>
            <person name="Lundell T."/>
            <person name="Morin E."/>
            <person name="Murat C."/>
            <person name="Riley R."/>
            <person name="Ohm R."/>
            <person name="Sun H."/>
            <person name="Tunlid A."/>
            <person name="Henrissat B."/>
            <person name="Grigoriev I.V."/>
            <person name="Hibbett D.S."/>
            <person name="Martin F."/>
        </authorList>
    </citation>
    <scope>NUCLEOTIDE SEQUENCE [LARGE SCALE GENOMIC DNA]</scope>
    <source>
        <strain evidence="3">Foug A</strain>
    </source>
</reference>
<protein>
    <submittedName>
        <fullName evidence="2">Uncharacterized protein</fullName>
    </submittedName>
</protein>
<organism evidence="2 3">
    <name type="scientific">Scleroderma citrinum Foug A</name>
    <dbReference type="NCBI Taxonomy" id="1036808"/>
    <lineage>
        <taxon>Eukaryota</taxon>
        <taxon>Fungi</taxon>
        <taxon>Dikarya</taxon>
        <taxon>Basidiomycota</taxon>
        <taxon>Agaricomycotina</taxon>
        <taxon>Agaricomycetes</taxon>
        <taxon>Agaricomycetidae</taxon>
        <taxon>Boletales</taxon>
        <taxon>Sclerodermatineae</taxon>
        <taxon>Sclerodermataceae</taxon>
        <taxon>Scleroderma</taxon>
    </lineage>
</organism>
<dbReference type="AlphaFoldDB" id="A0A0C3E3Y1"/>
<dbReference type="Proteomes" id="UP000053989">
    <property type="component" value="Unassembled WGS sequence"/>
</dbReference>
<evidence type="ECO:0000256" key="1">
    <source>
        <dbReference type="SAM" id="MobiDB-lite"/>
    </source>
</evidence>
<sequence>MDMASTTLSPPPWSDFASTPSTLATQAFMTQLTHALRDMQEICLDAQRRDEESGEDKGSCMSENVPEGNKVSSHGVGGGEQSNVLQSAHQSKQANLYARL</sequence>